<feature type="compositionally biased region" description="Basic residues" evidence="1">
    <location>
        <begin position="547"/>
        <end position="557"/>
    </location>
</feature>
<sequence>MPPPPPLPSSASSSAQPRSSTRKPACQPLSIDDVTIDFSAVAASSGGATASTSAASGANPSLLDIMATQQQEHDGDGGAQHRGGGRRYQGVSDVRAFDPGLQGVMQRYTSRVANAAGSVGGGPARRRKIVFGAQQQQQQQQHASAEEPAPQTPSTAHSVEPVPPSSLEASQAALDFLVKAQQQQQQQQQQTSAAALQQRRDAYLAQLRSFCQRGRGADGHRAGSAHAEAPATAFPDGGNAQTNSLLRQIFADGVPDIEPWDRWTSTMPRYGSASNSGGGAHLVVSPLTATVAQIRAAQLDLVHHPVIPDTHYTQHYEYRDLEHPVIQKEYKTKEQLRAERRERLKEKQAKAQQKAAAASDAGALHDTTSSSRGPTALASSAASRLLHDRLSTKNLALNLFGSSVLNPLATDTKVLEQYELRNLEHQRRNHDRHVAALPDQILKRARDQRRHATEAPLLRAYRVFPIFSAAHLGKLRNFANDNLLRGFVLYVGDCDAVIVLAGGEVAARHLDRWIMHKMAWEHPDTRAVRLCSVPLMDARSFSFHLKKAQGQPHKRTKTAAGKRDGRLDDVDGDDAAEPVFINMVPTVEEAEAFLRRLPAPSSPWSDLCGVWRAAFLHDGLQPATGGHH</sequence>
<reference evidence="3" key="1">
    <citation type="submission" date="2020-06" db="EMBL/GenBank/DDBJ databases">
        <authorList>
            <person name="Camacho E."/>
            <person name="Gonzalez-de la Fuente S."/>
            <person name="Rastrojo A."/>
            <person name="Peiro-Pastor R."/>
            <person name="Solana JC."/>
            <person name="Tabera L."/>
            <person name="Gamarro F."/>
            <person name="Carrasco-Ramiro F."/>
            <person name="Requena JM."/>
            <person name="Aguado B."/>
        </authorList>
    </citation>
    <scope>NUCLEOTIDE SEQUENCE</scope>
</reference>
<protein>
    <submittedName>
        <fullName evidence="3">Pre-mRNA_processing_factor_3_(PRP3)/Protein_of_un known_function_(DUF1115)_putative/Pfam:PF08572/Pfam:PF06544</fullName>
    </submittedName>
</protein>
<gene>
    <name evidence="3" type="ORF">LDHU3_01.0660</name>
</gene>
<organism evidence="3 4">
    <name type="scientific">Leishmania donovani</name>
    <dbReference type="NCBI Taxonomy" id="5661"/>
    <lineage>
        <taxon>Eukaryota</taxon>
        <taxon>Discoba</taxon>
        <taxon>Euglenozoa</taxon>
        <taxon>Kinetoplastea</taxon>
        <taxon>Metakinetoplastina</taxon>
        <taxon>Trypanosomatida</taxon>
        <taxon>Trypanosomatidae</taxon>
        <taxon>Leishmaniinae</taxon>
        <taxon>Leishmania</taxon>
    </lineage>
</organism>
<accession>A0A6J8F469</accession>
<dbReference type="EMBL" id="LR812621">
    <property type="protein sequence ID" value="CAC5426932.1"/>
    <property type="molecule type" value="Genomic_DNA"/>
</dbReference>
<feature type="domain" description="Small nuclear ribonucleoprotein Prp3 C-terminal" evidence="2">
    <location>
        <begin position="460"/>
        <end position="550"/>
    </location>
</feature>
<evidence type="ECO:0000259" key="2">
    <source>
        <dbReference type="Pfam" id="PF06544"/>
    </source>
</evidence>
<feature type="region of interest" description="Disordered" evidence="1">
    <location>
        <begin position="547"/>
        <end position="573"/>
    </location>
</feature>
<evidence type="ECO:0000313" key="4">
    <source>
        <dbReference type="Proteomes" id="UP000601710"/>
    </source>
</evidence>
<dbReference type="PANTHER" id="PTHR14212">
    <property type="entry name" value="U4/U6-ASSOCIATED RNA SPLICING FACTOR-RELATED"/>
    <property type="match status" value="1"/>
</dbReference>
<dbReference type="InterPro" id="IPR027104">
    <property type="entry name" value="Prp3"/>
</dbReference>
<dbReference type="GO" id="GO:0046540">
    <property type="term" value="C:U4/U6 x U5 tri-snRNP complex"/>
    <property type="evidence" value="ECO:0007669"/>
    <property type="project" value="InterPro"/>
</dbReference>
<feature type="region of interest" description="Disordered" evidence="1">
    <location>
        <begin position="43"/>
        <end position="94"/>
    </location>
</feature>
<dbReference type="GO" id="GO:0000398">
    <property type="term" value="P:mRNA splicing, via spliceosome"/>
    <property type="evidence" value="ECO:0007669"/>
    <property type="project" value="InterPro"/>
</dbReference>
<feature type="region of interest" description="Disordered" evidence="1">
    <location>
        <begin position="1"/>
        <end position="27"/>
    </location>
</feature>
<feature type="region of interest" description="Disordered" evidence="1">
    <location>
        <begin position="342"/>
        <end position="375"/>
    </location>
</feature>
<feature type="region of interest" description="Disordered" evidence="1">
    <location>
        <begin position="132"/>
        <end position="166"/>
    </location>
</feature>
<dbReference type="PANTHER" id="PTHR14212:SF0">
    <property type="entry name" value="U4_U6 SMALL NUCLEAR RIBONUCLEOPROTEIN PRP3"/>
    <property type="match status" value="1"/>
</dbReference>
<proteinExistence type="predicted"/>
<dbReference type="Pfam" id="PF06544">
    <property type="entry name" value="Prp3_C"/>
    <property type="match status" value="1"/>
</dbReference>
<evidence type="ECO:0000313" key="3">
    <source>
        <dbReference type="EMBL" id="CAC5426932.1"/>
    </source>
</evidence>
<dbReference type="VEuPathDB" id="TriTrypDB:LdCL_010010800"/>
<dbReference type="Proteomes" id="UP000601710">
    <property type="component" value="Chromosome 1"/>
</dbReference>
<dbReference type="VEuPathDB" id="TriTrypDB:LdBPK_010580.1"/>
<feature type="region of interest" description="Disordered" evidence="1">
    <location>
        <begin position="214"/>
        <end position="237"/>
    </location>
</feature>
<dbReference type="InterPro" id="IPR010541">
    <property type="entry name" value="Prp3_C"/>
</dbReference>
<feature type="compositionally biased region" description="Low complexity" evidence="1">
    <location>
        <begin position="43"/>
        <end position="58"/>
    </location>
</feature>
<evidence type="ECO:0000256" key="1">
    <source>
        <dbReference type="SAM" id="MobiDB-lite"/>
    </source>
</evidence>
<dbReference type="VEuPathDB" id="TriTrypDB:LDHU3_01.0660"/>
<feature type="compositionally biased region" description="Low complexity" evidence="1">
    <location>
        <begin position="9"/>
        <end position="19"/>
    </location>
</feature>
<dbReference type="AlphaFoldDB" id="A0A6J8F469"/>
<name>A0A6J8F469_LEIDO</name>